<keyword evidence="2" id="KW-0813">Transport</keyword>
<dbReference type="KEGG" id="prt:AUC31_02140"/>
<gene>
    <name evidence="2" type="ORF">AUC31_02140</name>
</gene>
<dbReference type="GO" id="GO:0008982">
    <property type="term" value="F:protein-N(PI)-phosphohistidine-sugar phosphotransferase activity"/>
    <property type="evidence" value="ECO:0007669"/>
    <property type="project" value="InterPro"/>
</dbReference>
<evidence type="ECO:0000256" key="1">
    <source>
        <dbReference type="PROSITE-ProRule" id="PRU00420"/>
    </source>
</evidence>
<evidence type="ECO:0000313" key="3">
    <source>
        <dbReference type="Proteomes" id="UP000067683"/>
    </source>
</evidence>
<dbReference type="PROSITE" id="PS51097">
    <property type="entry name" value="PTS_EIIA_TYPE_5"/>
    <property type="match status" value="1"/>
</dbReference>
<feature type="modified residue" description="Phosphohistidine; by HPr" evidence="1">
    <location>
        <position position="43"/>
    </location>
</feature>
<dbReference type="PANTHER" id="PTHR40398">
    <property type="entry name" value="PTS SYSTEM GLUCITOL/SORBITOL-SPECIFIC EIIA COMPONENT"/>
    <property type="match status" value="1"/>
</dbReference>
<keyword evidence="3" id="KW-1185">Reference proteome</keyword>
<dbReference type="GO" id="GO:0005737">
    <property type="term" value="C:cytoplasm"/>
    <property type="evidence" value="ECO:0007669"/>
    <property type="project" value="InterPro"/>
</dbReference>
<evidence type="ECO:0000313" key="2">
    <source>
        <dbReference type="EMBL" id="ALS74127.1"/>
    </source>
</evidence>
<dbReference type="RefSeq" id="WP_058380835.1">
    <property type="nucleotide sequence ID" value="NZ_CP013659.2"/>
</dbReference>
<dbReference type="Pfam" id="PF03829">
    <property type="entry name" value="PTSIIA_gutA"/>
    <property type="match status" value="1"/>
</dbReference>
<dbReference type="AlphaFoldDB" id="A0A0U2XBC6"/>
<dbReference type="InterPro" id="IPR036665">
    <property type="entry name" value="PTS_IIA_glucitol/sorbitol_sf"/>
</dbReference>
<dbReference type="Gene3D" id="2.40.33.40">
    <property type="entry name" value="Phosphotransferase system, glucitol/sorbitol-specific IIA component"/>
    <property type="match status" value="1"/>
</dbReference>
<dbReference type="GO" id="GO:0016301">
    <property type="term" value="F:kinase activity"/>
    <property type="evidence" value="ECO:0007669"/>
    <property type="project" value="TreeGrafter"/>
</dbReference>
<organism evidence="2 3">
    <name type="scientific">Planococcus rifietoensis</name>
    <dbReference type="NCBI Taxonomy" id="200991"/>
    <lineage>
        <taxon>Bacteria</taxon>
        <taxon>Bacillati</taxon>
        <taxon>Bacillota</taxon>
        <taxon>Bacilli</taxon>
        <taxon>Bacillales</taxon>
        <taxon>Caryophanaceae</taxon>
        <taxon>Planococcus</taxon>
    </lineage>
</organism>
<reference evidence="2" key="1">
    <citation type="submission" date="2016-01" db="EMBL/GenBank/DDBJ databases">
        <title>Complete genome of Planococcus rifietoensis type strain M8.</title>
        <authorList>
            <person name="See-Too W.S."/>
        </authorList>
    </citation>
    <scope>NUCLEOTIDE SEQUENCE [LARGE SCALE GENOMIC DNA]</scope>
    <source>
        <strain evidence="2">M8</strain>
    </source>
</reference>
<proteinExistence type="predicted"/>
<dbReference type="STRING" id="200991.AUC31_02140"/>
<dbReference type="SUPFAM" id="SSF141530">
    <property type="entry name" value="PTSIIA/GutA-like"/>
    <property type="match status" value="1"/>
</dbReference>
<dbReference type="InterPro" id="IPR004716">
    <property type="entry name" value="PTS_IIA_glucitol/sorbitol-sp"/>
</dbReference>
<accession>A0A0U2XBC6</accession>
<dbReference type="EMBL" id="CP013659">
    <property type="protein sequence ID" value="ALS74127.1"/>
    <property type="molecule type" value="Genomic_DNA"/>
</dbReference>
<dbReference type="OrthoDB" id="5113885at2"/>
<sequence>MITKYEAKITEIGEEVELFAEENMMVIFNNTVPEELRSFAVIHEQADLLEGVEAGDFLEINGERFEILFVGSKVNETLRDIGHCTIAFTGDCNADLPGTMCVEKTPLPELALGAEIRILKA</sequence>
<protein>
    <submittedName>
        <fullName evidence="2">PTS glucose transporter subunit IIABC</fullName>
    </submittedName>
</protein>
<dbReference type="PANTHER" id="PTHR40398:SF1">
    <property type="entry name" value="PTS SYSTEM GLUCITOL_SORBITOL-SPECIFIC EIIA COMPONENT"/>
    <property type="match status" value="1"/>
</dbReference>
<keyword evidence="2" id="KW-0762">Sugar transport</keyword>
<dbReference type="GO" id="GO:0009401">
    <property type="term" value="P:phosphoenolpyruvate-dependent sugar phosphotransferase system"/>
    <property type="evidence" value="ECO:0007669"/>
    <property type="project" value="InterPro"/>
</dbReference>
<name>A0A0U2XBC6_9BACL</name>
<dbReference type="Proteomes" id="UP000067683">
    <property type="component" value="Chromosome"/>
</dbReference>